<dbReference type="RefSeq" id="XP_003288542.1">
    <property type="nucleotide sequence ID" value="XM_003288494.1"/>
</dbReference>
<dbReference type="AlphaFoldDB" id="F0ZM99"/>
<dbReference type="CDD" id="cd22935">
    <property type="entry name" value="SctA-like"/>
    <property type="match status" value="1"/>
</dbReference>
<gene>
    <name evidence="1" type="ORF">DICPUDRAFT_34230</name>
</gene>
<dbReference type="GeneID" id="10501960"/>
<dbReference type="Proteomes" id="UP000001064">
    <property type="component" value="Unassembled WGS sequence"/>
</dbReference>
<dbReference type="EMBL" id="GL871078">
    <property type="protein sequence ID" value="EGC34909.1"/>
    <property type="molecule type" value="Genomic_DNA"/>
</dbReference>
<dbReference type="InParanoid" id="F0ZM99"/>
<dbReference type="VEuPathDB" id="AmoebaDB:DICPUDRAFT_34230"/>
<dbReference type="KEGG" id="dpp:DICPUDRAFT_34230"/>
<dbReference type="PANTHER" id="PTHR38742">
    <property type="entry name" value="PROTEIN GP17"/>
    <property type="match status" value="1"/>
</dbReference>
<organism evidence="1 2">
    <name type="scientific">Dictyostelium purpureum</name>
    <name type="common">Slime mold</name>
    <dbReference type="NCBI Taxonomy" id="5786"/>
    <lineage>
        <taxon>Eukaryota</taxon>
        <taxon>Amoebozoa</taxon>
        <taxon>Evosea</taxon>
        <taxon>Eumycetozoa</taxon>
        <taxon>Dictyostelia</taxon>
        <taxon>Dictyosteliales</taxon>
        <taxon>Dictyosteliaceae</taxon>
        <taxon>Dictyostelium</taxon>
    </lineage>
</organism>
<dbReference type="PANTHER" id="PTHR38742:SF5">
    <property type="entry name" value="SECRETED PROTEIN A"/>
    <property type="match status" value="1"/>
</dbReference>
<dbReference type="STRING" id="5786.F0ZM99"/>
<sequence>MFIHDLEIGSALEFRDFIIGFAEGIEIAINKNSADCFANVRHSFKDFEDSFRLIEEGFQRKSIGALSVGIQKLGAALQEIIRAFDVCQVPKLIDDIREISEQLKSGTAGIIKLLVKESIIIFRNRRDLTADFRNGVANWKSRNFRDCGRNVGHIIGVLIE</sequence>
<keyword evidence="2" id="KW-1185">Reference proteome</keyword>
<name>F0ZM99_DICPU</name>
<dbReference type="OrthoDB" id="17229at2759"/>
<proteinExistence type="predicted"/>
<dbReference type="OMA" id="SADCFAN"/>
<evidence type="ECO:0000313" key="1">
    <source>
        <dbReference type="EMBL" id="EGC34909.1"/>
    </source>
</evidence>
<reference evidence="2" key="1">
    <citation type="journal article" date="2011" name="Genome Biol.">
        <title>Comparative genomics of the social amoebae Dictyostelium discoideum and Dictyostelium purpureum.</title>
        <authorList>
            <consortium name="US DOE Joint Genome Institute (JGI-PGF)"/>
            <person name="Sucgang R."/>
            <person name="Kuo A."/>
            <person name="Tian X."/>
            <person name="Salerno W."/>
            <person name="Parikh A."/>
            <person name="Feasley C.L."/>
            <person name="Dalin E."/>
            <person name="Tu H."/>
            <person name="Huang E."/>
            <person name="Barry K."/>
            <person name="Lindquist E."/>
            <person name="Shapiro H."/>
            <person name="Bruce D."/>
            <person name="Schmutz J."/>
            <person name="Salamov A."/>
            <person name="Fey P."/>
            <person name="Gaudet P."/>
            <person name="Anjard C."/>
            <person name="Babu M.M."/>
            <person name="Basu S."/>
            <person name="Bushmanova Y."/>
            <person name="van der Wel H."/>
            <person name="Katoh-Kurasawa M."/>
            <person name="Dinh C."/>
            <person name="Coutinho P.M."/>
            <person name="Saito T."/>
            <person name="Elias M."/>
            <person name="Schaap P."/>
            <person name="Kay R.R."/>
            <person name="Henrissat B."/>
            <person name="Eichinger L."/>
            <person name="Rivero F."/>
            <person name="Putnam N.H."/>
            <person name="West C.M."/>
            <person name="Loomis W.F."/>
            <person name="Chisholm R.L."/>
            <person name="Shaulsky G."/>
            <person name="Strassmann J.E."/>
            <person name="Queller D.C."/>
            <person name="Kuspa A."/>
            <person name="Grigoriev I.V."/>
        </authorList>
    </citation>
    <scope>NUCLEOTIDE SEQUENCE [LARGE SCALE GENOMIC DNA]</scope>
    <source>
        <strain evidence="2">QSDP1</strain>
    </source>
</reference>
<accession>F0ZM99</accession>
<protein>
    <submittedName>
        <fullName evidence="1">Uncharacterized protein</fullName>
    </submittedName>
</protein>
<evidence type="ECO:0000313" key="2">
    <source>
        <dbReference type="Proteomes" id="UP000001064"/>
    </source>
</evidence>